<evidence type="ECO:0000256" key="7">
    <source>
        <dbReference type="ARBA" id="ARBA00038043"/>
    </source>
</evidence>
<dbReference type="InterPro" id="IPR013210">
    <property type="entry name" value="LRR_N_plant-typ"/>
</dbReference>
<dbReference type="Gene3D" id="3.80.10.10">
    <property type="entry name" value="Ribonuclease Inhibitor"/>
    <property type="match status" value="1"/>
</dbReference>
<evidence type="ECO:0000256" key="6">
    <source>
        <dbReference type="ARBA" id="ARBA00023136"/>
    </source>
</evidence>
<dbReference type="AlphaFoldDB" id="A0AAD4X4Y8"/>
<feature type="domain" description="Leucine-rich repeat-containing N-terminal plant-type" evidence="9">
    <location>
        <begin position="36"/>
        <end position="74"/>
    </location>
</feature>
<dbReference type="FunFam" id="3.80.10.10:FF:000400">
    <property type="entry name" value="Nuclear pore complex protein NUP107"/>
    <property type="match status" value="1"/>
</dbReference>
<evidence type="ECO:0000259" key="10">
    <source>
        <dbReference type="Pfam" id="PF24141"/>
    </source>
</evidence>
<dbReference type="Pfam" id="PF08263">
    <property type="entry name" value="LRRNT_2"/>
    <property type="match status" value="1"/>
</dbReference>
<keyword evidence="12" id="KW-1185">Reference proteome</keyword>
<evidence type="ECO:0008006" key="13">
    <source>
        <dbReference type="Google" id="ProtNLM"/>
    </source>
</evidence>
<evidence type="ECO:0000313" key="12">
    <source>
        <dbReference type="Proteomes" id="UP001202328"/>
    </source>
</evidence>
<dbReference type="PANTHER" id="PTHR48059">
    <property type="entry name" value="POLYGALACTURONASE INHIBITOR 1"/>
    <property type="match status" value="1"/>
</dbReference>
<evidence type="ECO:0000256" key="3">
    <source>
        <dbReference type="ARBA" id="ARBA00022614"/>
    </source>
</evidence>
<sequence length="342" mass="37959">MKMQNPFPLYYSLFLFFLATATMISPSLGALGKCNPSDYKALMGIKNSLDILNTDLLSWVPNTDCCHWDGIKCDSKTNRVNDLNIFAGDTTGQISSTLGDLPYLESIVFTRFGFINGSIPQSITKLKHLKVLDLGDMSLSGPIPTFLNQLTNLTYLDLSLNKFSGSIPPNLSDLKNMGTIHLDRNRLTGSIPESFGKFTGTVPDLYLSSNKLTGPIPKSLGSLNIRYIDLSRNKLVGDASMLFNPNHDLTTHIDLSGNQLEFDLTKVKFPKNLNWLDLSHNKIFGGIPEEIKYLESLETLKIGYNKLCGKIPSGGNMQRFRSTSFFHNKCLCGVPLVSCKRK</sequence>
<dbReference type="PANTHER" id="PTHR48059:SF4">
    <property type="entry name" value="POLYGALACTURONASE INHIBITOR 1-RELATED"/>
    <property type="match status" value="1"/>
</dbReference>
<dbReference type="Proteomes" id="UP001202328">
    <property type="component" value="Unassembled WGS sequence"/>
</dbReference>
<gene>
    <name evidence="11" type="ORF">MKW98_016553</name>
</gene>
<dbReference type="InterPro" id="IPR051848">
    <property type="entry name" value="PGIP"/>
</dbReference>
<feature type="chain" id="PRO_5042105111" description="Leucine-rich repeat-containing N-terminal plant-type domain-containing protein" evidence="8">
    <location>
        <begin position="30"/>
        <end position="342"/>
    </location>
</feature>
<feature type="signal peptide" evidence="8">
    <location>
        <begin position="1"/>
        <end position="29"/>
    </location>
</feature>
<keyword evidence="4 8" id="KW-0732">Signal</keyword>
<keyword evidence="5" id="KW-0677">Repeat</keyword>
<dbReference type="InterPro" id="IPR001611">
    <property type="entry name" value="Leu-rich_rpt"/>
</dbReference>
<dbReference type="InterPro" id="IPR032675">
    <property type="entry name" value="LRR_dom_sf"/>
</dbReference>
<comment type="similarity">
    <text evidence="7">Belongs to the polygalacturonase-inhibiting protein family.</text>
</comment>
<protein>
    <recommendedName>
        <fullName evidence="13">Leucine-rich repeat-containing N-terminal plant-type domain-containing protein</fullName>
    </recommendedName>
</protein>
<dbReference type="SUPFAM" id="SSF52058">
    <property type="entry name" value="L domain-like"/>
    <property type="match status" value="1"/>
</dbReference>
<dbReference type="GO" id="GO:0016020">
    <property type="term" value="C:membrane"/>
    <property type="evidence" value="ECO:0007669"/>
    <property type="project" value="UniProtKB-SubCell"/>
</dbReference>
<evidence type="ECO:0000256" key="1">
    <source>
        <dbReference type="ARBA" id="ARBA00004196"/>
    </source>
</evidence>
<evidence type="ECO:0000256" key="2">
    <source>
        <dbReference type="ARBA" id="ARBA00004370"/>
    </source>
</evidence>
<reference evidence="11" key="1">
    <citation type="submission" date="2022-04" db="EMBL/GenBank/DDBJ databases">
        <title>A functionally conserved STORR gene fusion in Papaver species that diverged 16.8 million years ago.</title>
        <authorList>
            <person name="Catania T."/>
        </authorList>
    </citation>
    <scope>NUCLEOTIDE SEQUENCE</scope>
    <source>
        <strain evidence="11">S-188037</strain>
    </source>
</reference>
<dbReference type="InterPro" id="IPR057013">
    <property type="entry name" value="LRR_ComC"/>
</dbReference>
<proteinExistence type="inferred from homology"/>
<evidence type="ECO:0000256" key="4">
    <source>
        <dbReference type="ARBA" id="ARBA00022729"/>
    </source>
</evidence>
<evidence type="ECO:0000256" key="5">
    <source>
        <dbReference type="ARBA" id="ARBA00022737"/>
    </source>
</evidence>
<dbReference type="EMBL" id="JAJJMB010016632">
    <property type="protein sequence ID" value="KAI3845794.1"/>
    <property type="molecule type" value="Genomic_DNA"/>
</dbReference>
<evidence type="ECO:0000256" key="8">
    <source>
        <dbReference type="SAM" id="SignalP"/>
    </source>
</evidence>
<name>A0AAD4X4Y8_9MAGN</name>
<evidence type="ECO:0000259" key="9">
    <source>
        <dbReference type="Pfam" id="PF08263"/>
    </source>
</evidence>
<comment type="caution">
    <text evidence="11">The sequence shown here is derived from an EMBL/GenBank/DDBJ whole genome shotgun (WGS) entry which is preliminary data.</text>
</comment>
<dbReference type="PROSITE" id="PS51450">
    <property type="entry name" value="LRR"/>
    <property type="match status" value="2"/>
</dbReference>
<comment type="subcellular location">
    <subcellularLocation>
        <location evidence="1">Cell envelope</location>
    </subcellularLocation>
    <subcellularLocation>
        <location evidence="2">Membrane</location>
    </subcellularLocation>
</comment>
<keyword evidence="3" id="KW-0433">Leucine-rich repeat</keyword>
<dbReference type="Pfam" id="PF24141">
    <property type="entry name" value="LRR_ComC"/>
    <property type="match status" value="1"/>
</dbReference>
<organism evidence="11 12">
    <name type="scientific">Papaver atlanticum</name>
    <dbReference type="NCBI Taxonomy" id="357466"/>
    <lineage>
        <taxon>Eukaryota</taxon>
        <taxon>Viridiplantae</taxon>
        <taxon>Streptophyta</taxon>
        <taxon>Embryophyta</taxon>
        <taxon>Tracheophyta</taxon>
        <taxon>Spermatophyta</taxon>
        <taxon>Magnoliopsida</taxon>
        <taxon>Ranunculales</taxon>
        <taxon>Papaveraceae</taxon>
        <taxon>Papaveroideae</taxon>
        <taxon>Papaver</taxon>
    </lineage>
</organism>
<feature type="domain" description="EGF-like" evidence="10">
    <location>
        <begin position="122"/>
        <end position="221"/>
    </location>
</feature>
<keyword evidence="6" id="KW-0472">Membrane</keyword>
<dbReference type="Pfam" id="PF00560">
    <property type="entry name" value="LRR_1"/>
    <property type="match status" value="1"/>
</dbReference>
<evidence type="ECO:0000313" key="11">
    <source>
        <dbReference type="EMBL" id="KAI3845794.1"/>
    </source>
</evidence>
<accession>A0AAD4X4Y8</accession>